<keyword evidence="10 11" id="KW-0472">Membrane</keyword>
<evidence type="ECO:0000256" key="6">
    <source>
        <dbReference type="ARBA" id="ARBA00022801"/>
    </source>
</evidence>
<evidence type="ECO:0000256" key="11">
    <source>
        <dbReference type="SAM" id="Phobius"/>
    </source>
</evidence>
<dbReference type="InterPro" id="IPR001478">
    <property type="entry name" value="PDZ"/>
</dbReference>
<evidence type="ECO:0000313" key="14">
    <source>
        <dbReference type="Proteomes" id="UP000034076"/>
    </source>
</evidence>
<dbReference type="InterPro" id="IPR004387">
    <property type="entry name" value="Pept_M50_Zn"/>
</dbReference>
<keyword evidence="7" id="KW-0862">Zinc</keyword>
<evidence type="ECO:0000256" key="9">
    <source>
        <dbReference type="ARBA" id="ARBA00023049"/>
    </source>
</evidence>
<evidence type="ECO:0000256" key="1">
    <source>
        <dbReference type="ARBA" id="ARBA00001947"/>
    </source>
</evidence>
<dbReference type="CDD" id="cd06163">
    <property type="entry name" value="S2P-M50_PDZ_RseP-like"/>
    <property type="match status" value="1"/>
</dbReference>
<dbReference type="AlphaFoldDB" id="A0A0M2NAY8"/>
<protein>
    <submittedName>
        <fullName evidence="13">Membrane-associated zinc metalloprotease</fullName>
    </submittedName>
</protein>
<dbReference type="CDD" id="cd06779">
    <property type="entry name" value="cpPDZ_Deg_HtrA-like"/>
    <property type="match status" value="1"/>
</dbReference>
<evidence type="ECO:0000256" key="7">
    <source>
        <dbReference type="ARBA" id="ARBA00022833"/>
    </source>
</evidence>
<feature type="transmembrane region" description="Helical" evidence="11">
    <location>
        <begin position="266"/>
        <end position="287"/>
    </location>
</feature>
<accession>A0A0M2NAY8</accession>
<dbReference type="Pfam" id="PF17820">
    <property type="entry name" value="PDZ_6"/>
    <property type="match status" value="1"/>
</dbReference>
<evidence type="ECO:0000313" key="13">
    <source>
        <dbReference type="EMBL" id="KKI49639.1"/>
    </source>
</evidence>
<dbReference type="SMART" id="SM00228">
    <property type="entry name" value="PDZ"/>
    <property type="match status" value="1"/>
</dbReference>
<sequence length="343" mass="37263">MQIVISIVVTLLVLTGLVVAHEFGHYIVAKKRGIKVAEFAIGFGPKLIKWRRNETEFSIRPFFIGGFNRFADDEEKDPVPGDFRAASLKSRFLTIIAGPAMNVIVAVILSVVVLMAAGTNQIAVHSVSADSPAAQAGIQEGDIVKSYNGVDIQLQYDWQDAIGKQKTGDSLPLVIERDGKEMSLNVPYMQNEDGQKLIGIEVNPYGPIKTFNFFEAIGLSFKWLFMVTREMLQSLGQLFFMGQGIENMAGIVGVTQMVGTVAISGGFYSVLSLSALLSVNLAIVNLLPIPALDGGKIVLYAVEGVRKKPASPKVEGALNMIGMVLIFGLAIFLVFQDIHRMLV</sequence>
<keyword evidence="6" id="KW-0378">Hydrolase</keyword>
<evidence type="ECO:0000256" key="3">
    <source>
        <dbReference type="ARBA" id="ARBA00007931"/>
    </source>
</evidence>
<dbReference type="Proteomes" id="UP000034076">
    <property type="component" value="Unassembled WGS sequence"/>
</dbReference>
<dbReference type="InterPro" id="IPR008915">
    <property type="entry name" value="Peptidase_M50"/>
</dbReference>
<dbReference type="EMBL" id="LAYJ01000131">
    <property type="protein sequence ID" value="KKI49639.1"/>
    <property type="molecule type" value="Genomic_DNA"/>
</dbReference>
<comment type="cofactor">
    <cofactor evidence="1">
        <name>Zn(2+)</name>
        <dbReference type="ChEBI" id="CHEBI:29105"/>
    </cofactor>
</comment>
<dbReference type="GO" id="GO:0006508">
    <property type="term" value="P:proteolysis"/>
    <property type="evidence" value="ECO:0007669"/>
    <property type="project" value="UniProtKB-KW"/>
</dbReference>
<dbReference type="Pfam" id="PF02163">
    <property type="entry name" value="Peptidase_M50"/>
    <property type="match status" value="1"/>
</dbReference>
<organism evidence="13 14">
    <name type="scientific">Christensenella hongkongensis</name>
    <dbReference type="NCBI Taxonomy" id="270498"/>
    <lineage>
        <taxon>Bacteria</taxon>
        <taxon>Bacillati</taxon>
        <taxon>Bacillota</taxon>
        <taxon>Clostridia</taxon>
        <taxon>Christensenellales</taxon>
        <taxon>Christensenellaceae</taxon>
        <taxon>Christensenella</taxon>
    </lineage>
</organism>
<evidence type="ECO:0000259" key="12">
    <source>
        <dbReference type="SMART" id="SM00228"/>
    </source>
</evidence>
<keyword evidence="4 13" id="KW-0645">Protease</keyword>
<keyword evidence="5 11" id="KW-0812">Transmembrane</keyword>
<keyword evidence="9 13" id="KW-0482">Metalloprotease</keyword>
<dbReference type="PANTHER" id="PTHR42837:SF2">
    <property type="entry name" value="MEMBRANE METALLOPROTEASE ARASP2, CHLOROPLASTIC-RELATED"/>
    <property type="match status" value="1"/>
</dbReference>
<dbReference type="Gene3D" id="2.30.42.10">
    <property type="match status" value="1"/>
</dbReference>
<dbReference type="InterPro" id="IPR036034">
    <property type="entry name" value="PDZ_sf"/>
</dbReference>
<feature type="domain" description="PDZ" evidence="12">
    <location>
        <begin position="107"/>
        <end position="179"/>
    </location>
</feature>
<feature type="transmembrane region" description="Helical" evidence="11">
    <location>
        <begin position="316"/>
        <end position="335"/>
    </location>
</feature>
<dbReference type="InterPro" id="IPR041489">
    <property type="entry name" value="PDZ_6"/>
</dbReference>
<keyword evidence="8 11" id="KW-1133">Transmembrane helix</keyword>
<name>A0A0M2NAY8_9FIRM</name>
<proteinExistence type="inferred from homology"/>
<comment type="subcellular location">
    <subcellularLocation>
        <location evidence="2">Membrane</location>
        <topology evidence="2">Multi-pass membrane protein</topology>
    </subcellularLocation>
</comment>
<keyword evidence="14" id="KW-1185">Reference proteome</keyword>
<comment type="similarity">
    <text evidence="3">Belongs to the peptidase M50B family.</text>
</comment>
<feature type="transmembrane region" description="Helical" evidence="11">
    <location>
        <begin position="92"/>
        <end position="117"/>
    </location>
</feature>
<evidence type="ECO:0000256" key="4">
    <source>
        <dbReference type="ARBA" id="ARBA00022670"/>
    </source>
</evidence>
<gene>
    <name evidence="13" type="ORF">CHK_2861</name>
</gene>
<comment type="caution">
    <text evidence="13">The sequence shown here is derived from an EMBL/GenBank/DDBJ whole genome shotgun (WGS) entry which is preliminary data.</text>
</comment>
<dbReference type="GO" id="GO:0016020">
    <property type="term" value="C:membrane"/>
    <property type="evidence" value="ECO:0007669"/>
    <property type="project" value="UniProtKB-SubCell"/>
</dbReference>
<dbReference type="RefSeq" id="WP_046444648.1">
    <property type="nucleotide sequence ID" value="NZ_CAUERS010000073.1"/>
</dbReference>
<dbReference type="STRING" id="270498.CHK_2861"/>
<evidence type="ECO:0000256" key="2">
    <source>
        <dbReference type="ARBA" id="ARBA00004141"/>
    </source>
</evidence>
<evidence type="ECO:0000256" key="8">
    <source>
        <dbReference type="ARBA" id="ARBA00022989"/>
    </source>
</evidence>
<evidence type="ECO:0000256" key="10">
    <source>
        <dbReference type="ARBA" id="ARBA00023136"/>
    </source>
</evidence>
<dbReference type="GO" id="GO:0004222">
    <property type="term" value="F:metalloendopeptidase activity"/>
    <property type="evidence" value="ECO:0007669"/>
    <property type="project" value="InterPro"/>
</dbReference>
<evidence type="ECO:0000256" key="5">
    <source>
        <dbReference type="ARBA" id="ARBA00022692"/>
    </source>
</evidence>
<dbReference type="SUPFAM" id="SSF50156">
    <property type="entry name" value="PDZ domain-like"/>
    <property type="match status" value="1"/>
</dbReference>
<reference evidence="13 14" key="1">
    <citation type="submission" date="2015-04" db="EMBL/GenBank/DDBJ databases">
        <title>Draft genome sequence of bacteremic isolate Catabacter hongkongensis type strain HKU16T.</title>
        <authorList>
            <person name="Lau S.K."/>
            <person name="Teng J.L."/>
            <person name="Huang Y."/>
            <person name="Curreem S.O."/>
            <person name="Tsui S.K."/>
            <person name="Woo P.C."/>
        </authorList>
    </citation>
    <scope>NUCLEOTIDE SEQUENCE [LARGE SCALE GENOMIC DNA]</scope>
    <source>
        <strain evidence="13 14">HKU16</strain>
    </source>
</reference>
<dbReference type="PANTHER" id="PTHR42837">
    <property type="entry name" value="REGULATOR OF SIGMA-E PROTEASE RSEP"/>
    <property type="match status" value="1"/>
</dbReference>
<dbReference type="OrthoDB" id="9782003at2"/>